<keyword evidence="2" id="KW-0812">Transmembrane</keyword>
<feature type="transmembrane region" description="Helical" evidence="2">
    <location>
        <begin position="34"/>
        <end position="52"/>
    </location>
</feature>
<evidence type="ECO:0000256" key="2">
    <source>
        <dbReference type="SAM" id="Phobius"/>
    </source>
</evidence>
<keyword evidence="2" id="KW-0472">Membrane</keyword>
<dbReference type="EMBL" id="JAPMLT010000011">
    <property type="protein sequence ID" value="MCX7571503.1"/>
    <property type="molecule type" value="Genomic_DNA"/>
</dbReference>
<sequence>MIEFLSEWMRGLILVIFFAVVLDMILPNSTMQRYARLVMGLLIILMMLSPVLKIAKTPVENMDFTLDSLLAGDETDSSGQTMKTLDEILQDGQEMQQQSQQLTVKQWQDGIAEQVKMQIQQDHPVTVDSVEVSIAADEAGRPKDLESLTVTLREQTVPGEESMIKPIEPVIIGKSGPDEAAPSGKKGTLSQDAQEAAAAIRAQLAAEYKLKTAQIRVVWRES</sequence>
<keyword evidence="2" id="KW-1133">Transmembrane helix</keyword>
<evidence type="ECO:0000313" key="3">
    <source>
        <dbReference type="EMBL" id="MCX7571503.1"/>
    </source>
</evidence>
<dbReference type="RefSeq" id="WP_267152752.1">
    <property type="nucleotide sequence ID" value="NZ_JAPMLT010000011.1"/>
</dbReference>
<accession>A0ABT3X3N4</accession>
<dbReference type="Proteomes" id="UP001208017">
    <property type="component" value="Unassembled WGS sequence"/>
</dbReference>
<organism evidence="3 4">
    <name type="scientific">Tumebacillus lacus</name>
    <dbReference type="NCBI Taxonomy" id="2995335"/>
    <lineage>
        <taxon>Bacteria</taxon>
        <taxon>Bacillati</taxon>
        <taxon>Bacillota</taxon>
        <taxon>Bacilli</taxon>
        <taxon>Bacillales</taxon>
        <taxon>Alicyclobacillaceae</taxon>
        <taxon>Tumebacillus</taxon>
    </lineage>
</organism>
<feature type="region of interest" description="Disordered" evidence="1">
    <location>
        <begin position="172"/>
        <end position="194"/>
    </location>
</feature>
<name>A0ABT3X3N4_9BACL</name>
<reference evidence="3 4" key="1">
    <citation type="submission" date="2022-11" db="EMBL/GenBank/DDBJ databases">
        <title>Study of microbial diversity in lake waters.</title>
        <authorList>
            <person name="Zhang J."/>
        </authorList>
    </citation>
    <scope>NUCLEOTIDE SEQUENCE [LARGE SCALE GENOMIC DNA]</scope>
    <source>
        <strain evidence="3 4">DT12</strain>
    </source>
</reference>
<proteinExistence type="predicted"/>
<feature type="transmembrane region" description="Helical" evidence="2">
    <location>
        <begin position="12"/>
        <end position="28"/>
    </location>
</feature>
<gene>
    <name evidence="3" type="primary">spoIIIAF</name>
    <name evidence="3" type="ORF">OS242_16260</name>
</gene>
<dbReference type="Pfam" id="PF09581">
    <property type="entry name" value="Spore_III_AF"/>
    <property type="match status" value="1"/>
</dbReference>
<dbReference type="InterPro" id="IPR014245">
    <property type="entry name" value="Spore_III_AF"/>
</dbReference>
<evidence type="ECO:0000256" key="1">
    <source>
        <dbReference type="SAM" id="MobiDB-lite"/>
    </source>
</evidence>
<protein>
    <submittedName>
        <fullName evidence="3">Stage III sporulation protein AF</fullName>
    </submittedName>
</protein>
<dbReference type="NCBIfam" id="TIGR02896">
    <property type="entry name" value="spore_III_AF"/>
    <property type="match status" value="1"/>
</dbReference>
<comment type="caution">
    <text evidence="3">The sequence shown here is derived from an EMBL/GenBank/DDBJ whole genome shotgun (WGS) entry which is preliminary data.</text>
</comment>
<keyword evidence="4" id="KW-1185">Reference proteome</keyword>
<evidence type="ECO:0000313" key="4">
    <source>
        <dbReference type="Proteomes" id="UP001208017"/>
    </source>
</evidence>